<accession>A0ABN9TG99</accession>
<name>A0ABN9TG99_9DINO</name>
<dbReference type="InterPro" id="IPR017853">
    <property type="entry name" value="GH"/>
</dbReference>
<protein>
    <submittedName>
        <fullName evidence="1">Uncharacterized protein</fullName>
    </submittedName>
</protein>
<comment type="caution">
    <text evidence="1">The sequence shown here is derived from an EMBL/GenBank/DDBJ whole genome shotgun (WGS) entry which is preliminary data.</text>
</comment>
<dbReference type="InterPro" id="IPR013785">
    <property type="entry name" value="Aldolase_TIM"/>
</dbReference>
<evidence type="ECO:0000313" key="1">
    <source>
        <dbReference type="EMBL" id="CAK0844584.1"/>
    </source>
</evidence>
<sequence length="175" mass="18722">MPRLGRDDMQEADAELRHVTARRSVALEGHSTIRGKINPALGRDAVTPSGPPGFDAVTLGRADPGEAPRRGACMRLAGWVLLTCASGGRGADNGLGITPPMGWRSWNSYGRRVNQSLMEGIMDGMVRRKWKVDGVPTSLCDLEGGTATWVWTTAGRSAARERTTTTTTTGGLWST</sequence>
<reference evidence="1" key="1">
    <citation type="submission" date="2023-10" db="EMBL/GenBank/DDBJ databases">
        <authorList>
            <person name="Chen Y."/>
            <person name="Shah S."/>
            <person name="Dougan E. K."/>
            <person name="Thang M."/>
            <person name="Chan C."/>
        </authorList>
    </citation>
    <scope>NUCLEOTIDE SEQUENCE [LARGE SCALE GENOMIC DNA]</scope>
</reference>
<dbReference type="Gene3D" id="3.20.20.70">
    <property type="entry name" value="Aldolase class I"/>
    <property type="match status" value="1"/>
</dbReference>
<dbReference type="SUPFAM" id="SSF51445">
    <property type="entry name" value="(Trans)glycosidases"/>
    <property type="match status" value="1"/>
</dbReference>
<gene>
    <name evidence="1" type="ORF">PCOR1329_LOCUS38653</name>
</gene>
<proteinExistence type="predicted"/>
<evidence type="ECO:0000313" key="2">
    <source>
        <dbReference type="Proteomes" id="UP001189429"/>
    </source>
</evidence>
<keyword evidence="2" id="KW-1185">Reference proteome</keyword>
<dbReference type="EMBL" id="CAUYUJ010014676">
    <property type="protein sequence ID" value="CAK0844584.1"/>
    <property type="molecule type" value="Genomic_DNA"/>
</dbReference>
<organism evidence="1 2">
    <name type="scientific">Prorocentrum cordatum</name>
    <dbReference type="NCBI Taxonomy" id="2364126"/>
    <lineage>
        <taxon>Eukaryota</taxon>
        <taxon>Sar</taxon>
        <taxon>Alveolata</taxon>
        <taxon>Dinophyceae</taxon>
        <taxon>Prorocentrales</taxon>
        <taxon>Prorocentraceae</taxon>
        <taxon>Prorocentrum</taxon>
    </lineage>
</organism>
<dbReference type="Proteomes" id="UP001189429">
    <property type="component" value="Unassembled WGS sequence"/>
</dbReference>